<dbReference type="WBParaSite" id="nRc.2.0.1.t03562-RA">
    <property type="protein sequence ID" value="nRc.2.0.1.t03562-RA"/>
    <property type="gene ID" value="nRc.2.0.1.g03562"/>
</dbReference>
<proteinExistence type="predicted"/>
<protein>
    <submittedName>
        <fullName evidence="2">Uncharacterized protein</fullName>
    </submittedName>
</protein>
<evidence type="ECO:0000313" key="2">
    <source>
        <dbReference type="WBParaSite" id="nRc.2.0.1.t03562-RA"/>
    </source>
</evidence>
<dbReference type="AlphaFoldDB" id="A0A915HQC6"/>
<sequence length="60" mass="7032">MREVDNPMGKQFARYVSFTLTNSQMYVIDTTTLMIKEWSSLHDFLNSDMLFTGYSVLEDL</sequence>
<name>A0A915HQC6_ROMCU</name>
<dbReference type="Proteomes" id="UP000887565">
    <property type="component" value="Unplaced"/>
</dbReference>
<evidence type="ECO:0000313" key="1">
    <source>
        <dbReference type="Proteomes" id="UP000887565"/>
    </source>
</evidence>
<organism evidence="1 2">
    <name type="scientific">Romanomermis culicivorax</name>
    <name type="common">Nematode worm</name>
    <dbReference type="NCBI Taxonomy" id="13658"/>
    <lineage>
        <taxon>Eukaryota</taxon>
        <taxon>Metazoa</taxon>
        <taxon>Ecdysozoa</taxon>
        <taxon>Nematoda</taxon>
        <taxon>Enoplea</taxon>
        <taxon>Dorylaimia</taxon>
        <taxon>Mermithida</taxon>
        <taxon>Mermithoidea</taxon>
        <taxon>Mermithidae</taxon>
        <taxon>Romanomermis</taxon>
    </lineage>
</organism>
<accession>A0A915HQC6</accession>
<reference evidence="2" key="1">
    <citation type="submission" date="2022-11" db="UniProtKB">
        <authorList>
            <consortium name="WormBaseParasite"/>
        </authorList>
    </citation>
    <scope>IDENTIFICATION</scope>
</reference>
<keyword evidence="1" id="KW-1185">Reference proteome</keyword>